<feature type="compositionally biased region" description="Acidic residues" evidence="1">
    <location>
        <begin position="219"/>
        <end position="229"/>
    </location>
</feature>
<reference evidence="3" key="1">
    <citation type="submission" date="2016-10" db="EMBL/GenBank/DDBJ databases">
        <authorList>
            <person name="Varghese N."/>
            <person name="Submissions S."/>
        </authorList>
    </citation>
    <scope>NUCLEOTIDE SEQUENCE [LARGE SCALE GENOMIC DNA]</scope>
    <source>
        <strain evidence="3">DSM 24767</strain>
    </source>
</reference>
<feature type="compositionally biased region" description="Polar residues" evidence="1">
    <location>
        <begin position="205"/>
        <end position="214"/>
    </location>
</feature>
<keyword evidence="3" id="KW-1185">Reference proteome</keyword>
<accession>A0A1H1HPX4</accession>
<evidence type="ECO:0000256" key="1">
    <source>
        <dbReference type="SAM" id="MobiDB-lite"/>
    </source>
</evidence>
<proteinExistence type="predicted"/>
<feature type="compositionally biased region" description="Acidic residues" evidence="1">
    <location>
        <begin position="132"/>
        <end position="148"/>
    </location>
</feature>
<feature type="compositionally biased region" description="Basic and acidic residues" evidence="1">
    <location>
        <begin position="149"/>
        <end position="168"/>
    </location>
</feature>
<feature type="compositionally biased region" description="Low complexity" evidence="1">
    <location>
        <begin position="104"/>
        <end position="119"/>
    </location>
</feature>
<dbReference type="AlphaFoldDB" id="A0A1H1HPX4"/>
<feature type="region of interest" description="Disordered" evidence="1">
    <location>
        <begin position="74"/>
        <end position="266"/>
    </location>
</feature>
<name>A0A1H1HPX4_NATTX</name>
<feature type="compositionally biased region" description="Basic and acidic residues" evidence="1">
    <location>
        <begin position="257"/>
        <end position="266"/>
    </location>
</feature>
<feature type="compositionally biased region" description="Acidic residues" evidence="1">
    <location>
        <begin position="77"/>
        <end position="87"/>
    </location>
</feature>
<feature type="compositionally biased region" description="Basic and acidic residues" evidence="1">
    <location>
        <begin position="88"/>
        <end position="99"/>
    </location>
</feature>
<dbReference type="Proteomes" id="UP000198848">
    <property type="component" value="Unassembled WGS sequence"/>
</dbReference>
<sequence>MTTFSPDDVDKTVESAAGDPLGAVVDVDDETAYVEPDPGVTDSLKATLDWEGSGEAIPLADDAVRKITDDAIRLEAEFPEESLDTGDEGERSEERDGEPASHSPGEPVETTVTETETGVDPSESDVGTGGFDESEPMMADDEFYDDPAEGARVDPSDRIEERDEPIDVDREEIESEASQELEVDPTELTEQEPESEITPAEDVGNRTTSDASSTRADEKADEETGETTEDAGSIDSEMPAASEREQELDEASETEGSEDHELDEGR</sequence>
<gene>
    <name evidence="2" type="ORF">SAMN04489842_2942</name>
</gene>
<organism evidence="2 3">
    <name type="scientific">Natronobacterium texcoconense</name>
    <dbReference type="NCBI Taxonomy" id="1095778"/>
    <lineage>
        <taxon>Archaea</taxon>
        <taxon>Methanobacteriati</taxon>
        <taxon>Methanobacteriota</taxon>
        <taxon>Stenosarchaea group</taxon>
        <taxon>Halobacteria</taxon>
        <taxon>Halobacteriales</taxon>
        <taxon>Natrialbaceae</taxon>
        <taxon>Natronobacterium</taxon>
    </lineage>
</organism>
<feature type="region of interest" description="Disordered" evidence="1">
    <location>
        <begin position="1"/>
        <end position="22"/>
    </location>
</feature>
<evidence type="ECO:0000313" key="3">
    <source>
        <dbReference type="Proteomes" id="UP000198848"/>
    </source>
</evidence>
<feature type="compositionally biased region" description="Acidic residues" evidence="1">
    <location>
        <begin position="246"/>
        <end position="256"/>
    </location>
</feature>
<dbReference type="RefSeq" id="WP_090383317.1">
    <property type="nucleotide sequence ID" value="NZ_FNLC01000003.1"/>
</dbReference>
<feature type="compositionally biased region" description="Acidic residues" evidence="1">
    <location>
        <begin position="169"/>
        <end position="195"/>
    </location>
</feature>
<dbReference type="EMBL" id="FNLC01000003">
    <property type="protein sequence ID" value="SDR27432.1"/>
    <property type="molecule type" value="Genomic_DNA"/>
</dbReference>
<dbReference type="OrthoDB" id="229248at2157"/>
<evidence type="ECO:0000313" key="2">
    <source>
        <dbReference type="EMBL" id="SDR27432.1"/>
    </source>
</evidence>
<protein>
    <submittedName>
        <fullName evidence="2">Uncharacterized protein</fullName>
    </submittedName>
</protein>